<dbReference type="PROSITE" id="PS51296">
    <property type="entry name" value="RIESKE"/>
    <property type="match status" value="1"/>
</dbReference>
<evidence type="ECO:0000256" key="1">
    <source>
        <dbReference type="ARBA" id="ARBA00022714"/>
    </source>
</evidence>
<dbReference type="AlphaFoldDB" id="A0A3P3W9R4"/>
<comment type="caution">
    <text evidence="6">The sequence shown here is derived from an EMBL/GenBank/DDBJ whole genome shotgun (WGS) entry which is preliminary data.</text>
</comment>
<organism evidence="6 7">
    <name type="scientific">Flavobacterium macacae</name>
    <dbReference type="NCBI Taxonomy" id="2488993"/>
    <lineage>
        <taxon>Bacteria</taxon>
        <taxon>Pseudomonadati</taxon>
        <taxon>Bacteroidota</taxon>
        <taxon>Flavobacteriia</taxon>
        <taxon>Flavobacteriales</taxon>
        <taxon>Flavobacteriaceae</taxon>
        <taxon>Flavobacterium</taxon>
    </lineage>
</organism>
<keyword evidence="7" id="KW-1185">Reference proteome</keyword>
<dbReference type="Gene3D" id="2.102.10.10">
    <property type="entry name" value="Rieske [2Fe-2S] iron-sulphur domain"/>
    <property type="match status" value="1"/>
</dbReference>
<dbReference type="GO" id="GO:0051537">
    <property type="term" value="F:2 iron, 2 sulfur cluster binding"/>
    <property type="evidence" value="ECO:0007669"/>
    <property type="project" value="UniProtKB-KW"/>
</dbReference>
<sequence>MKKILPLLIAIISILSCSDDDIRTRNPFLPNYAVNVQVNLNLPAYSDLNYAGNAVWINSGSSGINGIILFNAGGSYLAWEATCPNQIPQNCSVLEISEPNVLCPCDNVTYSLYTGLPNADLRYPLMQYRTEVTGNVIRIFN</sequence>
<proteinExistence type="predicted"/>
<evidence type="ECO:0000256" key="3">
    <source>
        <dbReference type="ARBA" id="ARBA00023004"/>
    </source>
</evidence>
<dbReference type="EMBL" id="RQVR01000007">
    <property type="protein sequence ID" value="RRJ91750.1"/>
    <property type="molecule type" value="Genomic_DNA"/>
</dbReference>
<dbReference type="SUPFAM" id="SSF50022">
    <property type="entry name" value="ISP domain"/>
    <property type="match status" value="1"/>
</dbReference>
<keyword evidence="4" id="KW-0411">Iron-sulfur</keyword>
<dbReference type="RefSeq" id="WP_125012498.1">
    <property type="nucleotide sequence ID" value="NZ_RQVR01000007.1"/>
</dbReference>
<keyword evidence="2" id="KW-0479">Metal-binding</keyword>
<dbReference type="Proteomes" id="UP000271937">
    <property type="component" value="Unassembled WGS sequence"/>
</dbReference>
<reference evidence="6 7" key="1">
    <citation type="submission" date="2018-11" db="EMBL/GenBank/DDBJ databases">
        <title>Flavobacterium sp. nov., YIM 102600 draft genome.</title>
        <authorList>
            <person name="Li G."/>
            <person name="Jiang Y."/>
        </authorList>
    </citation>
    <scope>NUCLEOTIDE SEQUENCE [LARGE SCALE GENOMIC DNA]</scope>
    <source>
        <strain evidence="6 7">YIM 102600</strain>
    </source>
</reference>
<keyword evidence="1" id="KW-0001">2Fe-2S</keyword>
<dbReference type="GO" id="GO:0046872">
    <property type="term" value="F:metal ion binding"/>
    <property type="evidence" value="ECO:0007669"/>
    <property type="project" value="UniProtKB-KW"/>
</dbReference>
<evidence type="ECO:0000256" key="4">
    <source>
        <dbReference type="ARBA" id="ARBA00023014"/>
    </source>
</evidence>
<gene>
    <name evidence="6" type="ORF">EG849_07690</name>
</gene>
<evidence type="ECO:0000259" key="5">
    <source>
        <dbReference type="PROSITE" id="PS51296"/>
    </source>
</evidence>
<dbReference type="InterPro" id="IPR036922">
    <property type="entry name" value="Rieske_2Fe-2S_sf"/>
</dbReference>
<evidence type="ECO:0000313" key="6">
    <source>
        <dbReference type="EMBL" id="RRJ91750.1"/>
    </source>
</evidence>
<dbReference type="OrthoDB" id="1201186at2"/>
<evidence type="ECO:0000256" key="2">
    <source>
        <dbReference type="ARBA" id="ARBA00022723"/>
    </source>
</evidence>
<keyword evidence="3" id="KW-0408">Iron</keyword>
<dbReference type="PROSITE" id="PS51257">
    <property type="entry name" value="PROKAR_LIPOPROTEIN"/>
    <property type="match status" value="1"/>
</dbReference>
<accession>A0A3P3W9R4</accession>
<feature type="domain" description="Rieske" evidence="5">
    <location>
        <begin position="67"/>
        <end position="139"/>
    </location>
</feature>
<name>A0A3P3W9R4_9FLAO</name>
<dbReference type="InterPro" id="IPR017941">
    <property type="entry name" value="Rieske_2Fe-2S"/>
</dbReference>
<protein>
    <recommendedName>
        <fullName evidence="5">Rieske domain-containing protein</fullName>
    </recommendedName>
</protein>
<evidence type="ECO:0000313" key="7">
    <source>
        <dbReference type="Proteomes" id="UP000271937"/>
    </source>
</evidence>